<reference evidence="2 3" key="1">
    <citation type="journal article" date="2016" name="Mol. Biol. Evol.">
        <title>Comparative Genomics of Early-Diverging Mushroom-Forming Fungi Provides Insights into the Origins of Lignocellulose Decay Capabilities.</title>
        <authorList>
            <person name="Nagy L.G."/>
            <person name="Riley R."/>
            <person name="Tritt A."/>
            <person name="Adam C."/>
            <person name="Daum C."/>
            <person name="Floudas D."/>
            <person name="Sun H."/>
            <person name="Yadav J.S."/>
            <person name="Pangilinan J."/>
            <person name="Larsson K.H."/>
            <person name="Matsuura K."/>
            <person name="Barry K."/>
            <person name="Labutti K."/>
            <person name="Kuo R."/>
            <person name="Ohm R.A."/>
            <person name="Bhattacharya S.S."/>
            <person name="Shirouzu T."/>
            <person name="Yoshinaga Y."/>
            <person name="Martin F.M."/>
            <person name="Grigoriev I.V."/>
            <person name="Hibbett D.S."/>
        </authorList>
    </citation>
    <scope>NUCLEOTIDE SEQUENCE [LARGE SCALE GENOMIC DNA]</scope>
    <source>
        <strain evidence="2 3">CBS 109695</strain>
    </source>
</reference>
<sequence length="330" mass="37215">CDEQGNPIHHNAVPPPRDDPEPNDWSPFESSAHFELADFLYKENQMLAGNIDKLLKIWGQHAASTGGEAPFQNHKDLYETIDSIPVGDVPWQSFNLSYSRSRPNLEGVDDPAWMDDTHAVWFCDPHELICNLLSNTDFDGKFDYTPFQEYDDKGSHRYQDFMSGNWAWRQAANTLGAMFVPIILGSDKTTVSVATGLNEYWPIYLSIGNIRNNVRRAHRDGLVLMGFLPIAKTISGMLKSLHPAFTTPEVARCPDGHFRRAIYGAGPYIADYPEQCMLSCLVQGWCPKCMAPSNNLEQDSITRTQKLAEELSEFHELGELWARFGIVGDI</sequence>
<evidence type="ECO:0000313" key="3">
    <source>
        <dbReference type="Proteomes" id="UP000076532"/>
    </source>
</evidence>
<dbReference type="Proteomes" id="UP000076532">
    <property type="component" value="Unassembled WGS sequence"/>
</dbReference>
<dbReference type="Pfam" id="PF18759">
    <property type="entry name" value="Plavaka"/>
    <property type="match status" value="2"/>
</dbReference>
<keyword evidence="3" id="KW-1185">Reference proteome</keyword>
<feature type="non-terminal residue" evidence="2">
    <location>
        <position position="1"/>
    </location>
</feature>
<dbReference type="AlphaFoldDB" id="A0A166US41"/>
<dbReference type="InterPro" id="IPR041078">
    <property type="entry name" value="Plavaka"/>
</dbReference>
<dbReference type="OrthoDB" id="3199698at2759"/>
<proteinExistence type="predicted"/>
<gene>
    <name evidence="2" type="ORF">FIBSPDRAFT_709365</name>
</gene>
<dbReference type="STRING" id="436010.A0A166US41"/>
<accession>A0A166US41</accession>
<evidence type="ECO:0000256" key="1">
    <source>
        <dbReference type="SAM" id="MobiDB-lite"/>
    </source>
</evidence>
<protein>
    <submittedName>
        <fullName evidence="2">Uncharacterized protein</fullName>
    </submittedName>
</protein>
<feature type="region of interest" description="Disordered" evidence="1">
    <location>
        <begin position="1"/>
        <end position="28"/>
    </location>
</feature>
<organism evidence="2 3">
    <name type="scientific">Athelia psychrophila</name>
    <dbReference type="NCBI Taxonomy" id="1759441"/>
    <lineage>
        <taxon>Eukaryota</taxon>
        <taxon>Fungi</taxon>
        <taxon>Dikarya</taxon>
        <taxon>Basidiomycota</taxon>
        <taxon>Agaricomycotina</taxon>
        <taxon>Agaricomycetes</taxon>
        <taxon>Agaricomycetidae</taxon>
        <taxon>Atheliales</taxon>
        <taxon>Atheliaceae</taxon>
        <taxon>Athelia</taxon>
    </lineage>
</organism>
<dbReference type="EMBL" id="KV417487">
    <property type="protein sequence ID" value="KZP31967.1"/>
    <property type="molecule type" value="Genomic_DNA"/>
</dbReference>
<name>A0A166US41_9AGAM</name>
<evidence type="ECO:0000313" key="2">
    <source>
        <dbReference type="EMBL" id="KZP31967.1"/>
    </source>
</evidence>
<feature type="non-terminal residue" evidence="2">
    <location>
        <position position="330"/>
    </location>
</feature>